<proteinExistence type="predicted"/>
<organism evidence="1 2">
    <name type="scientific">Marinigracilibium pacificum</name>
    <dbReference type="NCBI Taxonomy" id="2729599"/>
    <lineage>
        <taxon>Bacteria</taxon>
        <taxon>Pseudomonadati</taxon>
        <taxon>Bacteroidota</taxon>
        <taxon>Cytophagia</taxon>
        <taxon>Cytophagales</taxon>
        <taxon>Flammeovirgaceae</taxon>
        <taxon>Marinigracilibium</taxon>
    </lineage>
</organism>
<dbReference type="InterPro" id="IPR036866">
    <property type="entry name" value="RibonucZ/Hydroxyglut_hydro"/>
</dbReference>
<dbReference type="RefSeq" id="WP_169680597.1">
    <property type="nucleotide sequence ID" value="NZ_JABBNU010000005.1"/>
</dbReference>
<gene>
    <name evidence="1" type="ORF">HH304_09090</name>
</gene>
<evidence type="ECO:0000313" key="2">
    <source>
        <dbReference type="Proteomes" id="UP000559010"/>
    </source>
</evidence>
<name>A0A848J5Z7_9BACT</name>
<reference evidence="1 2" key="1">
    <citation type="submission" date="2020-04" db="EMBL/GenBank/DDBJ databases">
        <title>Flammeovirgaceae bacterium KN852 isolated from deep sea.</title>
        <authorList>
            <person name="Zhang D.-C."/>
        </authorList>
    </citation>
    <scope>NUCLEOTIDE SEQUENCE [LARGE SCALE GENOMIC DNA]</scope>
    <source>
        <strain evidence="1 2">KN852</strain>
    </source>
</reference>
<dbReference type="Gene3D" id="3.60.15.10">
    <property type="entry name" value="Ribonuclease Z/Hydroxyacylglutathione hydrolase-like"/>
    <property type="match status" value="1"/>
</dbReference>
<protein>
    <submittedName>
        <fullName evidence="1">Uncharacterized protein</fullName>
    </submittedName>
</protein>
<dbReference type="EMBL" id="JABBNU010000005">
    <property type="protein sequence ID" value="NMM48552.1"/>
    <property type="molecule type" value="Genomic_DNA"/>
</dbReference>
<accession>A0A848J5Z7</accession>
<dbReference type="AlphaFoldDB" id="A0A848J5Z7"/>
<sequence length="417" mass="48187">MAEEHLSDENYILGDYSYKYTYASFPSIKLYRYSDAEEWRNHLLFGDEILILDTEIINGRIRARCRNTSGWVKVDEIQKNAVLEMNFIDGGRGDGCHVITPSGKSFVIDAGDSGNFNHYLFWRYDLYRKEKLDGKISAIISNANKHNFGGLRHLLNNNDLEFDKLFFDKSFEEKANDVLKKIVDDAKSNNSQIDIIDTLSEVDTLYKEQDEKGFILNVEKSKDKFSVNLSIEYGKIRILLTENPKENMNKEGYDVVHFKSISKEFSLKIFKEFFKNRIVIISTAGNNDDLSEFQNIIDSINEESKVVLTSDLAHLKEEFNKGKKNYIQSRLEKIIEVDNSIQNESDENELKVLKAVKLKARKEIDSVITKYGMINLRTDGHNLVLATEMDSPDKMGKWNLLKYKYSMSSKQFELLDG</sequence>
<keyword evidence="2" id="KW-1185">Reference proteome</keyword>
<comment type="caution">
    <text evidence="1">The sequence shown here is derived from an EMBL/GenBank/DDBJ whole genome shotgun (WGS) entry which is preliminary data.</text>
</comment>
<evidence type="ECO:0000313" key="1">
    <source>
        <dbReference type="EMBL" id="NMM48552.1"/>
    </source>
</evidence>
<dbReference type="Proteomes" id="UP000559010">
    <property type="component" value="Unassembled WGS sequence"/>
</dbReference>